<organism evidence="2 3">
    <name type="scientific">Streptacidiphilus pinicola</name>
    <dbReference type="NCBI Taxonomy" id="2219663"/>
    <lineage>
        <taxon>Bacteria</taxon>
        <taxon>Bacillati</taxon>
        <taxon>Actinomycetota</taxon>
        <taxon>Actinomycetes</taxon>
        <taxon>Kitasatosporales</taxon>
        <taxon>Streptomycetaceae</taxon>
        <taxon>Streptacidiphilus</taxon>
    </lineage>
</organism>
<dbReference type="Gene3D" id="3.40.50.1220">
    <property type="entry name" value="TPP-binding domain"/>
    <property type="match status" value="1"/>
</dbReference>
<comment type="caution">
    <text evidence="2">The sequence shown here is derived from an EMBL/GenBank/DDBJ whole genome shotgun (WGS) entry which is preliminary data.</text>
</comment>
<dbReference type="EMBL" id="QKYN01000084">
    <property type="protein sequence ID" value="RAG83557.1"/>
    <property type="molecule type" value="Genomic_DNA"/>
</dbReference>
<feature type="region of interest" description="Disordered" evidence="1">
    <location>
        <begin position="15"/>
        <end position="37"/>
    </location>
</feature>
<dbReference type="AlphaFoldDB" id="A0A2X0IGA4"/>
<evidence type="ECO:0000313" key="3">
    <source>
        <dbReference type="Proteomes" id="UP000248889"/>
    </source>
</evidence>
<name>A0A2X0IGA4_9ACTN</name>
<dbReference type="SUPFAM" id="SSF52467">
    <property type="entry name" value="DHS-like NAD/FAD-binding domain"/>
    <property type="match status" value="1"/>
</dbReference>
<evidence type="ECO:0000256" key="1">
    <source>
        <dbReference type="SAM" id="MobiDB-lite"/>
    </source>
</evidence>
<reference evidence="2 3" key="1">
    <citation type="submission" date="2018-06" db="EMBL/GenBank/DDBJ databases">
        <title>Streptacidiphilus pinicola sp. nov., isolated from pine grove soil.</title>
        <authorList>
            <person name="Roh S.G."/>
            <person name="Park S."/>
            <person name="Kim M.-K."/>
            <person name="Yun B.-R."/>
            <person name="Park J."/>
            <person name="Kim M.J."/>
            <person name="Kim Y.S."/>
            <person name="Kim S.B."/>
        </authorList>
    </citation>
    <scope>NUCLEOTIDE SEQUENCE [LARGE SCALE GENOMIC DNA]</scope>
    <source>
        <strain evidence="2 3">MMS16-CNU450</strain>
    </source>
</reference>
<protein>
    <submittedName>
        <fullName evidence="2">Uncharacterized protein</fullName>
    </submittedName>
</protein>
<gene>
    <name evidence="2" type="ORF">DN069_21415</name>
</gene>
<proteinExistence type="predicted"/>
<sequence length="90" mass="9916">MDILGLCRDLASIANPHDLPWGDQQQRPKASGYAGGQDPLFFRENSSMVFADAEKSVSDIPRALDADGRRDTALDVRQAVAGWRRRPPPP</sequence>
<keyword evidence="3" id="KW-1185">Reference proteome</keyword>
<dbReference type="InterPro" id="IPR029035">
    <property type="entry name" value="DHS-like_NAD/FAD-binding_dom"/>
</dbReference>
<dbReference type="OrthoDB" id="9763786at2"/>
<dbReference type="Proteomes" id="UP000248889">
    <property type="component" value="Unassembled WGS sequence"/>
</dbReference>
<dbReference type="RefSeq" id="WP_111503223.1">
    <property type="nucleotide sequence ID" value="NZ_QKYN01000084.1"/>
</dbReference>
<evidence type="ECO:0000313" key="2">
    <source>
        <dbReference type="EMBL" id="RAG83557.1"/>
    </source>
</evidence>
<accession>A0A2X0IGA4</accession>